<comment type="caution">
    <text evidence="2">The sequence shown here is derived from an EMBL/GenBank/DDBJ whole genome shotgun (WGS) entry which is preliminary data.</text>
</comment>
<organism evidence="2 3">
    <name type="scientific">Polarella glacialis</name>
    <name type="common">Dinoflagellate</name>
    <dbReference type="NCBI Taxonomy" id="89957"/>
    <lineage>
        <taxon>Eukaryota</taxon>
        <taxon>Sar</taxon>
        <taxon>Alveolata</taxon>
        <taxon>Dinophyceae</taxon>
        <taxon>Suessiales</taxon>
        <taxon>Suessiaceae</taxon>
        <taxon>Polarella</taxon>
    </lineage>
</organism>
<feature type="compositionally biased region" description="Polar residues" evidence="1">
    <location>
        <begin position="178"/>
        <end position="189"/>
    </location>
</feature>
<dbReference type="Proteomes" id="UP000626109">
    <property type="component" value="Unassembled WGS sequence"/>
</dbReference>
<protein>
    <submittedName>
        <fullName evidence="2">Uncharacterized protein</fullName>
    </submittedName>
</protein>
<feature type="region of interest" description="Disordered" evidence="1">
    <location>
        <begin position="25"/>
        <end position="103"/>
    </location>
</feature>
<feature type="compositionally biased region" description="Low complexity" evidence="1">
    <location>
        <begin position="216"/>
        <end position="230"/>
    </location>
</feature>
<feature type="region of interest" description="Disordered" evidence="1">
    <location>
        <begin position="178"/>
        <end position="230"/>
    </location>
</feature>
<feature type="compositionally biased region" description="Low complexity" evidence="1">
    <location>
        <begin position="252"/>
        <end position="264"/>
    </location>
</feature>
<gene>
    <name evidence="2" type="ORF">PGLA2088_LOCUS44356</name>
</gene>
<feature type="compositionally biased region" description="Gly residues" evidence="1">
    <location>
        <begin position="284"/>
        <end position="294"/>
    </location>
</feature>
<accession>A0A813LFD2</accession>
<feature type="region of interest" description="Disordered" evidence="1">
    <location>
        <begin position="252"/>
        <end position="301"/>
    </location>
</feature>
<dbReference type="EMBL" id="CAJNNW010035168">
    <property type="protein sequence ID" value="CAE8726068.1"/>
    <property type="molecule type" value="Genomic_DNA"/>
</dbReference>
<dbReference type="AlphaFoldDB" id="A0A813LFD2"/>
<proteinExistence type="predicted"/>
<evidence type="ECO:0000313" key="3">
    <source>
        <dbReference type="Proteomes" id="UP000626109"/>
    </source>
</evidence>
<evidence type="ECO:0000256" key="1">
    <source>
        <dbReference type="SAM" id="MobiDB-lite"/>
    </source>
</evidence>
<feature type="compositionally biased region" description="Low complexity" evidence="1">
    <location>
        <begin position="63"/>
        <end position="89"/>
    </location>
</feature>
<name>A0A813LFD2_POLGL</name>
<reference evidence="2" key="1">
    <citation type="submission" date="2021-02" db="EMBL/GenBank/DDBJ databases">
        <authorList>
            <person name="Dougan E. K."/>
            <person name="Rhodes N."/>
            <person name="Thang M."/>
            <person name="Chan C."/>
        </authorList>
    </citation>
    <scope>NUCLEOTIDE SEQUENCE</scope>
</reference>
<sequence>MKGRQASTQVVALGAQMAIFVGGSRSLPAAGSPAAEPLAGSPAAEPPTECIKTAAFAADSDVSNTNSNNNKNKNKNNNSNNSNNNNSNSDVASPAATNNNNNLLQQPSATAAASTDPLEGDPWDGCEDLAESDLIEWLGDFARRKAHSWERLSVDIGEEIREDEQLMSLVYSLFSNSADESAGSPSRGQGEQIPVSHLRGWGTDGGLAGSDLCAQGSPPTTSSTMSSVGSGALSTGSIGASFNAALASASFSGAAGSPFHSAASLNGAAGSPLHSAASLNRAPWGGGRLRGWGGSEEKSSW</sequence>
<evidence type="ECO:0000313" key="2">
    <source>
        <dbReference type="EMBL" id="CAE8726068.1"/>
    </source>
</evidence>